<evidence type="ECO:0000313" key="2">
    <source>
        <dbReference type="EMBL" id="KAA6310906.1"/>
    </source>
</evidence>
<feature type="non-terminal residue" evidence="2">
    <location>
        <position position="1"/>
    </location>
</feature>
<dbReference type="GO" id="GO:0005975">
    <property type="term" value="P:carbohydrate metabolic process"/>
    <property type="evidence" value="ECO:0007669"/>
    <property type="project" value="InterPro"/>
</dbReference>
<name>A0A5J4PMU1_9ZZZZ</name>
<dbReference type="InterPro" id="IPR008928">
    <property type="entry name" value="6-hairpin_glycosidase_sf"/>
</dbReference>
<dbReference type="AlphaFoldDB" id="A0A5J4PMU1"/>
<dbReference type="InterPro" id="IPR010905">
    <property type="entry name" value="Glyco_hydro_88"/>
</dbReference>
<dbReference type="Gene3D" id="1.50.10.10">
    <property type="match status" value="1"/>
</dbReference>
<comment type="caution">
    <text evidence="2">The sequence shown here is derived from an EMBL/GenBank/DDBJ whole genome shotgun (WGS) entry which is preliminary data.</text>
</comment>
<evidence type="ECO:0000256" key="1">
    <source>
        <dbReference type="ARBA" id="ARBA00022801"/>
    </source>
</evidence>
<organism evidence="2">
    <name type="scientific">termite gut metagenome</name>
    <dbReference type="NCBI Taxonomy" id="433724"/>
    <lineage>
        <taxon>unclassified sequences</taxon>
        <taxon>metagenomes</taxon>
        <taxon>organismal metagenomes</taxon>
    </lineage>
</organism>
<dbReference type="InterPro" id="IPR012341">
    <property type="entry name" value="6hp_glycosidase-like_sf"/>
</dbReference>
<protein>
    <recommendedName>
        <fullName evidence="3">Unsaturated rhamnogalacturonyl hydrolase</fullName>
    </recommendedName>
</protein>
<keyword evidence="1" id="KW-0378">Hydrolase</keyword>
<sequence length="295" mass="33637">CYQWLYNIGRKSKWKLAENFIQIPSYGIYHADELCMGQFYLAMAEDFPNQPEIYKNTQTRIESILSNPPHPEINVNNKQVWSWCDALFMAPPVYSRLTQLTGDEKYLRFMDQQFRASYQHLYDPEEHLFFRDSSFFDQREANGKKIFWGRGNGWVAAGVVNILKTLPENSPYRPFYENLLKELVIRLASLQDPSGFWHASLLDPDSYPSPETSASALITYAIAYGINQNLLDKKEFEPVVKKSWKALSSAVDSEGKLGWVQAIGANPKKATADMTAVDGIGAFLMAGSEICFLIN</sequence>
<evidence type="ECO:0008006" key="3">
    <source>
        <dbReference type="Google" id="ProtNLM"/>
    </source>
</evidence>
<dbReference type="Pfam" id="PF07470">
    <property type="entry name" value="Glyco_hydro_88"/>
    <property type="match status" value="1"/>
</dbReference>
<dbReference type="SUPFAM" id="SSF48208">
    <property type="entry name" value="Six-hairpin glycosidases"/>
    <property type="match status" value="1"/>
</dbReference>
<reference evidence="2" key="1">
    <citation type="submission" date="2019-03" db="EMBL/GenBank/DDBJ databases">
        <title>Single cell metagenomics reveals metabolic interactions within the superorganism composed of flagellate Streblomastix strix and complex community of Bacteroidetes bacteria on its surface.</title>
        <authorList>
            <person name="Treitli S.C."/>
            <person name="Kolisko M."/>
            <person name="Husnik F."/>
            <person name="Keeling P."/>
            <person name="Hampl V."/>
        </authorList>
    </citation>
    <scope>NUCLEOTIDE SEQUENCE</scope>
    <source>
        <strain evidence="2">STM</strain>
    </source>
</reference>
<dbReference type="GO" id="GO:0016787">
    <property type="term" value="F:hydrolase activity"/>
    <property type="evidence" value="ECO:0007669"/>
    <property type="project" value="UniProtKB-KW"/>
</dbReference>
<dbReference type="PANTHER" id="PTHR33886:SF8">
    <property type="entry name" value="UNSATURATED RHAMNOGALACTURONAN HYDROLASE (EUROFUNG)"/>
    <property type="match status" value="1"/>
</dbReference>
<dbReference type="PANTHER" id="PTHR33886">
    <property type="entry name" value="UNSATURATED RHAMNOGALACTURONAN HYDROLASE (EUROFUNG)"/>
    <property type="match status" value="1"/>
</dbReference>
<dbReference type="InterPro" id="IPR052043">
    <property type="entry name" value="PolySaccharide_Degr_Enz"/>
</dbReference>
<accession>A0A5J4PMU1</accession>
<dbReference type="EMBL" id="SNRY01007195">
    <property type="protein sequence ID" value="KAA6310906.1"/>
    <property type="molecule type" value="Genomic_DNA"/>
</dbReference>
<proteinExistence type="predicted"/>
<gene>
    <name evidence="2" type="ORF">EZS27_037874</name>
</gene>